<keyword evidence="6" id="KW-1185">Reference proteome</keyword>
<dbReference type="RefSeq" id="XP_031553365.1">
    <property type="nucleotide sequence ID" value="XM_031697505.1"/>
</dbReference>
<keyword evidence="2 5" id="KW-0812">Transmembrane</keyword>
<dbReference type="AlphaFoldDB" id="A0A6P8HL73"/>
<dbReference type="Proteomes" id="UP000515163">
    <property type="component" value="Unplaced"/>
</dbReference>
<proteinExistence type="predicted"/>
<dbReference type="Pfam" id="PF10242">
    <property type="entry name" value="L_HMGIC_fpl"/>
    <property type="match status" value="1"/>
</dbReference>
<evidence type="ECO:0000256" key="3">
    <source>
        <dbReference type="ARBA" id="ARBA00022989"/>
    </source>
</evidence>
<evidence type="ECO:0000256" key="2">
    <source>
        <dbReference type="ARBA" id="ARBA00022692"/>
    </source>
</evidence>
<name>A0A6P8HL73_ACTTE</name>
<dbReference type="PANTHER" id="PTHR12489">
    <property type="entry name" value="LIPOMA HMGIC FUSION PARTNER-LIKE PROTEIN"/>
    <property type="match status" value="1"/>
</dbReference>
<dbReference type="GeneID" id="116290471"/>
<keyword evidence="4 5" id="KW-0472">Membrane</keyword>
<gene>
    <name evidence="7" type="primary">LOC116290471</name>
</gene>
<dbReference type="OrthoDB" id="5975578at2759"/>
<comment type="subcellular location">
    <subcellularLocation>
        <location evidence="1">Membrane</location>
        <topology evidence="1">Multi-pass membrane protein</topology>
    </subcellularLocation>
</comment>
<organism evidence="6 7">
    <name type="scientific">Actinia tenebrosa</name>
    <name type="common">Australian red waratah sea anemone</name>
    <dbReference type="NCBI Taxonomy" id="6105"/>
    <lineage>
        <taxon>Eukaryota</taxon>
        <taxon>Metazoa</taxon>
        <taxon>Cnidaria</taxon>
        <taxon>Anthozoa</taxon>
        <taxon>Hexacorallia</taxon>
        <taxon>Actiniaria</taxon>
        <taxon>Actiniidae</taxon>
        <taxon>Actinia</taxon>
    </lineage>
</organism>
<evidence type="ECO:0000313" key="7">
    <source>
        <dbReference type="RefSeq" id="XP_031553365.1"/>
    </source>
</evidence>
<sequence>MSAISVLWTVLTVVFTTLCSIAIVSPFWFENVLDPDTFTPDNSSFAAFGLLRYCSKKHIKSVLDMDEWRDFETCSFYGSFQDIPSLFWQFSIIFYGVGLLFCLCSVVLAHVSCCRKTICGSRSVFGVAGVLQAIAVVCLVVSLLLFPFGFGTNFVEKYCGPSGLFYPGHCQISWAYSLAIMSSALFIFCPVIAKHLYVVTPRAKATVV</sequence>
<evidence type="ECO:0000313" key="6">
    <source>
        <dbReference type="Proteomes" id="UP000515163"/>
    </source>
</evidence>
<dbReference type="InParanoid" id="A0A6P8HL73"/>
<feature type="transmembrane region" description="Helical" evidence="5">
    <location>
        <begin position="123"/>
        <end position="146"/>
    </location>
</feature>
<dbReference type="InterPro" id="IPR019372">
    <property type="entry name" value="LHFPL"/>
</dbReference>
<dbReference type="KEGG" id="aten:116290471"/>
<accession>A0A6P8HL73</accession>
<feature type="transmembrane region" description="Helical" evidence="5">
    <location>
        <begin position="7"/>
        <end position="29"/>
    </location>
</feature>
<evidence type="ECO:0000256" key="1">
    <source>
        <dbReference type="ARBA" id="ARBA00004141"/>
    </source>
</evidence>
<evidence type="ECO:0000256" key="4">
    <source>
        <dbReference type="ARBA" id="ARBA00023136"/>
    </source>
</evidence>
<feature type="transmembrane region" description="Helical" evidence="5">
    <location>
        <begin position="86"/>
        <end position="111"/>
    </location>
</feature>
<feature type="transmembrane region" description="Helical" evidence="5">
    <location>
        <begin position="174"/>
        <end position="193"/>
    </location>
</feature>
<protein>
    <submittedName>
        <fullName evidence="7">Transmembrane protein 211-like</fullName>
    </submittedName>
</protein>
<evidence type="ECO:0000256" key="5">
    <source>
        <dbReference type="SAM" id="Phobius"/>
    </source>
</evidence>
<reference evidence="7" key="1">
    <citation type="submission" date="2025-08" db="UniProtKB">
        <authorList>
            <consortium name="RefSeq"/>
        </authorList>
    </citation>
    <scope>IDENTIFICATION</scope>
    <source>
        <tissue evidence="7">Tentacle</tissue>
    </source>
</reference>
<dbReference type="PANTHER" id="PTHR12489:SF16">
    <property type="entry name" value="LHFPL TETRASPAN SUBFAMILY MEMBER 6 PROTEIN-RELATED"/>
    <property type="match status" value="1"/>
</dbReference>
<dbReference type="GO" id="GO:0016020">
    <property type="term" value="C:membrane"/>
    <property type="evidence" value="ECO:0007669"/>
    <property type="project" value="UniProtKB-SubCell"/>
</dbReference>
<keyword evidence="3 5" id="KW-1133">Transmembrane helix</keyword>
<dbReference type="FunCoup" id="A0A6P8HL73">
    <property type="interactions" value="88"/>
</dbReference>
<dbReference type="Gene3D" id="1.20.140.150">
    <property type="match status" value="1"/>
</dbReference>